<sequence length="203" mass="21484">MGHFVRVRVRSPGIVPPPGPRQLNSPNQLVARWQQALSYIKLLIGPSCDNTASCTSTRKPFVEHAGKITIWSSRVIQLPPRNHSPTVLSQNLSQPSCSQGICAVGPLQHGDAAVLPCRAPRVESSTDSPSQNLSQPSCSQGICAVGPLQHGDAAVLPCLHLEESFTDSSSQNLSQPSYSQGICAVGPLQHGGDACCVAVLHLE</sequence>
<dbReference type="AlphaFoldDB" id="A0AAE1D8F1"/>
<dbReference type="Proteomes" id="UP001283361">
    <property type="component" value="Unassembled WGS sequence"/>
</dbReference>
<comment type="caution">
    <text evidence="1">The sequence shown here is derived from an EMBL/GenBank/DDBJ whole genome shotgun (WGS) entry which is preliminary data.</text>
</comment>
<protein>
    <submittedName>
        <fullName evidence="1">Uncharacterized protein</fullName>
    </submittedName>
</protein>
<evidence type="ECO:0000313" key="2">
    <source>
        <dbReference type="Proteomes" id="UP001283361"/>
    </source>
</evidence>
<dbReference type="EMBL" id="JAWDGP010004911">
    <property type="protein sequence ID" value="KAK3761324.1"/>
    <property type="molecule type" value="Genomic_DNA"/>
</dbReference>
<gene>
    <name evidence="1" type="ORF">RRG08_056631</name>
</gene>
<reference evidence="1" key="1">
    <citation type="journal article" date="2023" name="G3 (Bethesda)">
        <title>A reference genome for the long-term kleptoplast-retaining sea slug Elysia crispata morphotype clarki.</title>
        <authorList>
            <person name="Eastman K.E."/>
            <person name="Pendleton A.L."/>
            <person name="Shaikh M.A."/>
            <person name="Suttiyut T."/>
            <person name="Ogas R."/>
            <person name="Tomko P."/>
            <person name="Gavelis G."/>
            <person name="Widhalm J.R."/>
            <person name="Wisecaver J.H."/>
        </authorList>
    </citation>
    <scope>NUCLEOTIDE SEQUENCE</scope>
    <source>
        <strain evidence="1">ECLA1</strain>
    </source>
</reference>
<organism evidence="1 2">
    <name type="scientific">Elysia crispata</name>
    <name type="common">lettuce slug</name>
    <dbReference type="NCBI Taxonomy" id="231223"/>
    <lineage>
        <taxon>Eukaryota</taxon>
        <taxon>Metazoa</taxon>
        <taxon>Spiralia</taxon>
        <taxon>Lophotrochozoa</taxon>
        <taxon>Mollusca</taxon>
        <taxon>Gastropoda</taxon>
        <taxon>Heterobranchia</taxon>
        <taxon>Euthyneura</taxon>
        <taxon>Panpulmonata</taxon>
        <taxon>Sacoglossa</taxon>
        <taxon>Placobranchoidea</taxon>
        <taxon>Plakobranchidae</taxon>
        <taxon>Elysia</taxon>
    </lineage>
</organism>
<evidence type="ECO:0000313" key="1">
    <source>
        <dbReference type="EMBL" id="KAK3761324.1"/>
    </source>
</evidence>
<accession>A0AAE1D8F1</accession>
<proteinExistence type="predicted"/>
<keyword evidence="2" id="KW-1185">Reference proteome</keyword>
<name>A0AAE1D8F1_9GAST</name>